<dbReference type="EMBL" id="JABEMA010000006">
    <property type="protein sequence ID" value="NNH21735.1"/>
    <property type="molecule type" value="Genomic_DNA"/>
</dbReference>
<dbReference type="PROSITE" id="PS51257">
    <property type="entry name" value="PROKAR_LIPOPROTEIN"/>
    <property type="match status" value="1"/>
</dbReference>
<keyword evidence="5" id="KW-1185">Reference proteome</keyword>
<evidence type="ECO:0000256" key="2">
    <source>
        <dbReference type="SAM" id="SignalP"/>
    </source>
</evidence>
<accession>A0A849BK53</accession>
<reference evidence="4 5" key="1">
    <citation type="submission" date="2020-05" db="EMBL/GenBank/DDBJ databases">
        <title>MicrobeNet Type strains.</title>
        <authorList>
            <person name="Nicholson A.C."/>
        </authorList>
    </citation>
    <scope>NUCLEOTIDE SEQUENCE [LARGE SCALE GENOMIC DNA]</scope>
    <source>
        <strain evidence="4 5">JCM 14547</strain>
    </source>
</reference>
<evidence type="ECO:0000256" key="1">
    <source>
        <dbReference type="SAM" id="MobiDB-lite"/>
    </source>
</evidence>
<evidence type="ECO:0000259" key="3">
    <source>
        <dbReference type="Pfam" id="PF03713"/>
    </source>
</evidence>
<feature type="signal peptide" evidence="2">
    <location>
        <begin position="1"/>
        <end position="22"/>
    </location>
</feature>
<name>A0A849BK53_9ACTN</name>
<sequence>MKKTHRLAVAVAASAALSLGLAACSTDGSTVTAGPSNTPSPSTPGPSTPSSPGSSSPGSTGTATVAAEHNDADVAFAQQMIVHHRGALAMAQMADRRAQSPQVQALAERITAAQGPEIDAMSSWLRTWGQEVPDGMSIDGMSMDGMGGMGGMSHGPEMTGMMSSEQMDELEGMSGAGFDQMWLTGMVAHHEGAVEMSRTEQDQGANPQALALAEVIAADQTAEIDEMNQLLEQL</sequence>
<comment type="caution">
    <text evidence="4">The sequence shown here is derived from an EMBL/GenBank/DDBJ whole genome shotgun (WGS) entry which is preliminary data.</text>
</comment>
<proteinExistence type="predicted"/>
<dbReference type="Gene3D" id="1.20.1260.10">
    <property type="match status" value="1"/>
</dbReference>
<gene>
    <name evidence="4" type="ORF">HLB09_01250</name>
</gene>
<feature type="chain" id="PRO_5032579068" evidence="2">
    <location>
        <begin position="23"/>
        <end position="234"/>
    </location>
</feature>
<dbReference type="Proteomes" id="UP000555552">
    <property type="component" value="Unassembled WGS sequence"/>
</dbReference>
<feature type="domain" description="DUF305" evidence="3">
    <location>
        <begin position="73"/>
        <end position="231"/>
    </location>
</feature>
<protein>
    <submittedName>
        <fullName evidence="4">DUF305 domain-containing protein</fullName>
    </submittedName>
</protein>
<evidence type="ECO:0000313" key="5">
    <source>
        <dbReference type="Proteomes" id="UP000555552"/>
    </source>
</evidence>
<dbReference type="RefSeq" id="WP_171201594.1">
    <property type="nucleotide sequence ID" value="NZ_BAAANP010000015.1"/>
</dbReference>
<keyword evidence="2" id="KW-0732">Signal</keyword>
<evidence type="ECO:0000313" key="4">
    <source>
        <dbReference type="EMBL" id="NNH21735.1"/>
    </source>
</evidence>
<dbReference type="InterPro" id="IPR012347">
    <property type="entry name" value="Ferritin-like"/>
</dbReference>
<dbReference type="InterPro" id="IPR005183">
    <property type="entry name" value="DUF305_CopM-like"/>
</dbReference>
<feature type="compositionally biased region" description="Low complexity" evidence="1">
    <location>
        <begin position="50"/>
        <end position="62"/>
    </location>
</feature>
<dbReference type="Pfam" id="PF03713">
    <property type="entry name" value="DUF305"/>
    <property type="match status" value="1"/>
</dbReference>
<feature type="region of interest" description="Disordered" evidence="1">
    <location>
        <begin position="26"/>
        <end position="63"/>
    </location>
</feature>
<dbReference type="PANTHER" id="PTHR36933:SF1">
    <property type="entry name" value="SLL0788 PROTEIN"/>
    <property type="match status" value="1"/>
</dbReference>
<dbReference type="AlphaFoldDB" id="A0A849BK53"/>
<organism evidence="4 5">
    <name type="scientific">Pseudokineococcus marinus</name>
    <dbReference type="NCBI Taxonomy" id="351215"/>
    <lineage>
        <taxon>Bacteria</taxon>
        <taxon>Bacillati</taxon>
        <taxon>Actinomycetota</taxon>
        <taxon>Actinomycetes</taxon>
        <taxon>Kineosporiales</taxon>
        <taxon>Kineosporiaceae</taxon>
        <taxon>Pseudokineococcus</taxon>
    </lineage>
</organism>
<dbReference type="PANTHER" id="PTHR36933">
    <property type="entry name" value="SLL0788 PROTEIN"/>
    <property type="match status" value="1"/>
</dbReference>